<dbReference type="InterPro" id="IPR000742">
    <property type="entry name" value="EGF"/>
</dbReference>
<evidence type="ECO:0000313" key="8">
    <source>
        <dbReference type="WBParaSite" id="SBAD_0000490801-mRNA-1"/>
    </source>
</evidence>
<dbReference type="InterPro" id="IPR024731">
    <property type="entry name" value="NELL2-like_EGF"/>
</dbReference>
<evidence type="ECO:0000256" key="1">
    <source>
        <dbReference type="ARBA" id="ARBA00022536"/>
    </source>
</evidence>
<dbReference type="PROSITE" id="PS50026">
    <property type="entry name" value="EGF_3"/>
    <property type="match status" value="2"/>
</dbReference>
<evidence type="ECO:0000313" key="6">
    <source>
        <dbReference type="EMBL" id="VDP05218.1"/>
    </source>
</evidence>
<evidence type="ECO:0000256" key="3">
    <source>
        <dbReference type="PROSITE-ProRule" id="PRU00076"/>
    </source>
</evidence>
<dbReference type="AlphaFoldDB" id="A0A183IM66"/>
<dbReference type="PROSITE" id="PS01186">
    <property type="entry name" value="EGF_2"/>
    <property type="match status" value="1"/>
</dbReference>
<dbReference type="InterPro" id="IPR001881">
    <property type="entry name" value="EGF-like_Ca-bd_dom"/>
</dbReference>
<comment type="caution">
    <text evidence="3">Lacks conserved residue(s) required for the propagation of feature annotation.</text>
</comment>
<dbReference type="InterPro" id="IPR009030">
    <property type="entry name" value="Growth_fac_rcpt_cys_sf"/>
</dbReference>
<feature type="transmembrane region" description="Helical" evidence="4">
    <location>
        <begin position="104"/>
        <end position="128"/>
    </location>
</feature>
<dbReference type="WBParaSite" id="SBAD_0000490801-mRNA-1">
    <property type="protein sequence ID" value="SBAD_0000490801-mRNA-1"/>
    <property type="gene ID" value="SBAD_0000490801"/>
</dbReference>
<dbReference type="Proteomes" id="UP000270296">
    <property type="component" value="Unassembled WGS sequence"/>
</dbReference>
<evidence type="ECO:0000256" key="2">
    <source>
        <dbReference type="ARBA" id="ARBA00023157"/>
    </source>
</evidence>
<dbReference type="PROSITE" id="PS00022">
    <property type="entry name" value="EGF_1"/>
    <property type="match status" value="1"/>
</dbReference>
<dbReference type="GO" id="GO:0005509">
    <property type="term" value="F:calcium ion binding"/>
    <property type="evidence" value="ECO:0007669"/>
    <property type="project" value="InterPro"/>
</dbReference>
<dbReference type="SMART" id="SM00179">
    <property type="entry name" value="EGF_CA"/>
    <property type="match status" value="1"/>
</dbReference>
<proteinExistence type="predicted"/>
<dbReference type="OrthoDB" id="430340at2759"/>
<reference evidence="6 7" key="2">
    <citation type="submission" date="2018-11" db="EMBL/GenBank/DDBJ databases">
        <authorList>
            <consortium name="Pathogen Informatics"/>
        </authorList>
    </citation>
    <scope>NUCLEOTIDE SEQUENCE [LARGE SCALE GENOMIC DNA]</scope>
</reference>
<dbReference type="SMART" id="SM00181">
    <property type="entry name" value="EGF"/>
    <property type="match status" value="2"/>
</dbReference>
<evidence type="ECO:0000256" key="4">
    <source>
        <dbReference type="SAM" id="Phobius"/>
    </source>
</evidence>
<dbReference type="SUPFAM" id="SSF57184">
    <property type="entry name" value="Growth factor receptor domain"/>
    <property type="match status" value="1"/>
</dbReference>
<keyword evidence="1 3" id="KW-0245">EGF-like domain</keyword>
<keyword evidence="7" id="KW-1185">Reference proteome</keyword>
<keyword evidence="2 3" id="KW-1015">Disulfide bond</keyword>
<feature type="domain" description="EGF-like" evidence="5">
    <location>
        <begin position="60"/>
        <end position="94"/>
    </location>
</feature>
<dbReference type="Pfam" id="PF12947">
    <property type="entry name" value="EGF_3"/>
    <property type="match status" value="1"/>
</dbReference>
<feature type="disulfide bond" evidence="3">
    <location>
        <begin position="62"/>
        <end position="72"/>
    </location>
</feature>
<dbReference type="Gene3D" id="2.10.25.10">
    <property type="entry name" value="Laminin"/>
    <property type="match status" value="2"/>
</dbReference>
<accession>A0A183IM66</accession>
<feature type="disulfide bond" evidence="3">
    <location>
        <begin position="84"/>
        <end position="93"/>
    </location>
</feature>
<keyword evidence="4" id="KW-1133">Transmembrane helix</keyword>
<protein>
    <submittedName>
        <fullName evidence="8">EGF-like domain-containing protein</fullName>
    </submittedName>
</protein>
<evidence type="ECO:0000259" key="5">
    <source>
        <dbReference type="PROSITE" id="PS50026"/>
    </source>
</evidence>
<gene>
    <name evidence="6" type="ORF">SBAD_LOCUS4712</name>
</gene>
<organism evidence="8">
    <name type="scientific">Soboliphyme baturini</name>
    <dbReference type="NCBI Taxonomy" id="241478"/>
    <lineage>
        <taxon>Eukaryota</taxon>
        <taxon>Metazoa</taxon>
        <taxon>Ecdysozoa</taxon>
        <taxon>Nematoda</taxon>
        <taxon>Enoplea</taxon>
        <taxon>Dorylaimia</taxon>
        <taxon>Dioctophymatida</taxon>
        <taxon>Dioctophymatoidea</taxon>
        <taxon>Soboliphymatidae</taxon>
        <taxon>Soboliphyme</taxon>
    </lineage>
</organism>
<evidence type="ECO:0000313" key="7">
    <source>
        <dbReference type="Proteomes" id="UP000270296"/>
    </source>
</evidence>
<reference evidence="8" key="1">
    <citation type="submission" date="2016-06" db="UniProtKB">
        <authorList>
            <consortium name="WormBaseParasite"/>
        </authorList>
    </citation>
    <scope>IDENTIFICATION</scope>
</reference>
<name>A0A183IM66_9BILA</name>
<keyword evidence="4" id="KW-0812">Transmembrane</keyword>
<keyword evidence="4" id="KW-0472">Membrane</keyword>
<sequence length="206" mass="22853">MSDFELISGSSDQSECYSTNQCQTLQHNCHWNAFCKDLPDEAFECICQPGFRGNGTYCEDACIDFCYNDGKCQKSDIGDVYCQCKESFTGKRCEVRFQPSQHKVAYIAGGVSGVVGVLIVIIILVWMICFRFRKGSTAGSDSAENLPSPAMTRGNEKSAVGLVGDPNFTFGRAFSDLSRTPTYYYDDEEDYGTKTMYISDGVDESE</sequence>
<feature type="domain" description="EGF-like" evidence="5">
    <location>
        <begin position="18"/>
        <end position="59"/>
    </location>
</feature>
<dbReference type="EMBL" id="UZAM01008502">
    <property type="protein sequence ID" value="VDP05218.1"/>
    <property type="molecule type" value="Genomic_DNA"/>
</dbReference>